<keyword evidence="2" id="KW-1185">Reference proteome</keyword>
<dbReference type="GeneID" id="24104743"/>
<evidence type="ECO:0000313" key="2">
    <source>
        <dbReference type="Proteomes" id="UP000001940"/>
    </source>
</evidence>
<dbReference type="CTD" id="24104743"/>
<dbReference type="InParanoid" id="S6FN43"/>
<dbReference type="KEGG" id="cel:CELE_K09F6.13"/>
<dbReference type="AGR" id="WB:WBGene00235164"/>
<dbReference type="EMBL" id="BX284602">
    <property type="protein sequence ID" value="CDG24155.1"/>
    <property type="molecule type" value="Genomic_DNA"/>
</dbReference>
<dbReference type="Proteomes" id="UP000001940">
    <property type="component" value="Chromosome II"/>
</dbReference>
<dbReference type="OMA" id="RCCGRIN"/>
<dbReference type="HOGENOM" id="CLU_1940003_0_0_1"/>
<accession>S6FN43</accession>
<keyword evidence="1" id="KW-0675">Receptor</keyword>
<evidence type="ECO:0000313" key="1">
    <source>
        <dbReference type="EMBL" id="CDG24155.1"/>
    </source>
</evidence>
<organism evidence="1 2">
    <name type="scientific">Caenorhabditis elegans</name>
    <dbReference type="NCBI Taxonomy" id="6239"/>
    <lineage>
        <taxon>Eukaryota</taxon>
        <taxon>Metazoa</taxon>
        <taxon>Ecdysozoa</taxon>
        <taxon>Nematoda</taxon>
        <taxon>Chromadorea</taxon>
        <taxon>Rhabditida</taxon>
        <taxon>Rhabditina</taxon>
        <taxon>Rhabditomorpha</taxon>
        <taxon>Rhabditoidea</taxon>
        <taxon>Rhabditidae</taxon>
        <taxon>Peloderinae</taxon>
        <taxon>Caenorhabditis</taxon>
    </lineage>
</organism>
<gene>
    <name evidence="1" type="ORF">CELE_K09F6.13</name>
    <name evidence="1 3" type="ORF">K09F6.13</name>
</gene>
<sequence length="130" mass="14856">MSSFSNFTYPDPSPGNVFWNFNDNPQLLSPQNLQFSPLENVPNDHIPDIHIPIDPEPVCVKKKKKNVPAKTNTTKSGKPLEKKDPEFAFRKMEPLVAIIFCKTCQDGAQYDGSTLKIDVCKKCRKKYWKL</sequence>
<dbReference type="PaxDb" id="6239-K09F6.13"/>
<dbReference type="AlphaFoldDB" id="S6FN43"/>
<dbReference type="RefSeq" id="NP_001293489.1">
    <property type="nucleotide sequence ID" value="NM_001306560.1"/>
</dbReference>
<dbReference type="OrthoDB" id="5907865at2759"/>
<dbReference type="FunCoup" id="S6FN43">
    <property type="interactions" value="168"/>
</dbReference>
<evidence type="ECO:0000313" key="3">
    <source>
        <dbReference type="WormBase" id="K09F6.13"/>
    </source>
</evidence>
<proteinExistence type="predicted"/>
<name>S6FN43_CAEEL</name>
<dbReference type="Bgee" id="WBGene00235164">
    <property type="expression patterns" value="Expressed in pharyngeal muscle cell (C elegans) and 3 other cell types or tissues"/>
</dbReference>
<protein>
    <submittedName>
        <fullName evidence="1">Nuclear receptor domain-containing protein</fullName>
    </submittedName>
</protein>
<dbReference type="WormBase" id="K09F6.13">
    <property type="protein sequence ID" value="CE48449"/>
    <property type="gene ID" value="WBGene00235164"/>
</dbReference>
<reference evidence="1 2" key="1">
    <citation type="journal article" date="1998" name="Science">
        <title>Genome sequence of the nematode C. elegans: a platform for investigating biology.</title>
        <authorList>
            <consortium name="The C. elegans sequencing consortium"/>
            <person name="Sulson J.E."/>
            <person name="Waterston R."/>
        </authorList>
    </citation>
    <scope>NUCLEOTIDE SEQUENCE [LARGE SCALE GENOMIC DNA]</scope>
    <source>
        <strain evidence="1 2">Bristol N2</strain>
    </source>
</reference>